<dbReference type="AlphaFoldDB" id="A0A1R3RRZ5"/>
<evidence type="ECO:0000313" key="3">
    <source>
        <dbReference type="Proteomes" id="UP000188318"/>
    </source>
</evidence>
<dbReference type="EMBL" id="KV907497">
    <property type="protein sequence ID" value="OOF97242.1"/>
    <property type="molecule type" value="Genomic_DNA"/>
</dbReference>
<name>A0A1R3RRZ5_ASPC5</name>
<protein>
    <submittedName>
        <fullName evidence="2">Uncharacterized protein</fullName>
    </submittedName>
</protein>
<evidence type="ECO:0000313" key="2">
    <source>
        <dbReference type="EMBL" id="OOF97242.1"/>
    </source>
</evidence>
<accession>A0A1R3RRZ5</accession>
<dbReference type="Proteomes" id="UP000188318">
    <property type="component" value="Unassembled WGS sequence"/>
</dbReference>
<organism evidence="2 3">
    <name type="scientific">Aspergillus carbonarius (strain ITEM 5010)</name>
    <dbReference type="NCBI Taxonomy" id="602072"/>
    <lineage>
        <taxon>Eukaryota</taxon>
        <taxon>Fungi</taxon>
        <taxon>Dikarya</taxon>
        <taxon>Ascomycota</taxon>
        <taxon>Pezizomycotina</taxon>
        <taxon>Eurotiomycetes</taxon>
        <taxon>Eurotiomycetidae</taxon>
        <taxon>Eurotiales</taxon>
        <taxon>Aspergillaceae</taxon>
        <taxon>Aspergillus</taxon>
        <taxon>Aspergillus subgen. Circumdati</taxon>
    </lineage>
</organism>
<keyword evidence="3" id="KW-1185">Reference proteome</keyword>
<feature type="compositionally biased region" description="Polar residues" evidence="1">
    <location>
        <begin position="68"/>
        <end position="83"/>
    </location>
</feature>
<proteinExistence type="predicted"/>
<sequence>MKSALNSRPLAVYSAGEDACVWGLIGLLGFILSPSIEPPIASSANVGHCKRHLNTQGGLNKQIEPQRGSDQGNTTSNLHGLSA</sequence>
<gene>
    <name evidence="2" type="ORF">ASPCADRAFT_206065</name>
</gene>
<reference evidence="3" key="1">
    <citation type="journal article" date="2017" name="Genome Biol.">
        <title>Comparative genomics reveals high biological diversity and specific adaptations in the industrially and medically important fungal genus Aspergillus.</title>
        <authorList>
            <person name="de Vries R.P."/>
            <person name="Riley R."/>
            <person name="Wiebenga A."/>
            <person name="Aguilar-Osorio G."/>
            <person name="Amillis S."/>
            <person name="Uchima C.A."/>
            <person name="Anderluh G."/>
            <person name="Asadollahi M."/>
            <person name="Askin M."/>
            <person name="Barry K."/>
            <person name="Battaglia E."/>
            <person name="Bayram O."/>
            <person name="Benocci T."/>
            <person name="Braus-Stromeyer S.A."/>
            <person name="Caldana C."/>
            <person name="Canovas D."/>
            <person name="Cerqueira G.C."/>
            <person name="Chen F."/>
            <person name="Chen W."/>
            <person name="Choi C."/>
            <person name="Clum A."/>
            <person name="Dos Santos R.A."/>
            <person name="Damasio A.R."/>
            <person name="Diallinas G."/>
            <person name="Emri T."/>
            <person name="Fekete E."/>
            <person name="Flipphi M."/>
            <person name="Freyberg S."/>
            <person name="Gallo A."/>
            <person name="Gournas C."/>
            <person name="Habgood R."/>
            <person name="Hainaut M."/>
            <person name="Harispe M.L."/>
            <person name="Henrissat B."/>
            <person name="Hilden K.S."/>
            <person name="Hope R."/>
            <person name="Hossain A."/>
            <person name="Karabika E."/>
            <person name="Karaffa L."/>
            <person name="Karanyi Z."/>
            <person name="Krasevec N."/>
            <person name="Kuo A."/>
            <person name="Kusch H."/>
            <person name="LaButti K."/>
            <person name="Lagendijk E.L."/>
            <person name="Lapidus A."/>
            <person name="Levasseur A."/>
            <person name="Lindquist E."/>
            <person name="Lipzen A."/>
            <person name="Logrieco A.F."/>
            <person name="MacCabe A."/>
            <person name="Maekelae M.R."/>
            <person name="Malavazi I."/>
            <person name="Melin P."/>
            <person name="Meyer V."/>
            <person name="Mielnichuk N."/>
            <person name="Miskei M."/>
            <person name="Molnar A.P."/>
            <person name="Mule G."/>
            <person name="Ngan C.Y."/>
            <person name="Orejas M."/>
            <person name="Orosz E."/>
            <person name="Ouedraogo J.P."/>
            <person name="Overkamp K.M."/>
            <person name="Park H.-S."/>
            <person name="Perrone G."/>
            <person name="Piumi F."/>
            <person name="Punt P.J."/>
            <person name="Ram A.F."/>
            <person name="Ramon A."/>
            <person name="Rauscher S."/>
            <person name="Record E."/>
            <person name="Riano-Pachon D.M."/>
            <person name="Robert V."/>
            <person name="Roehrig J."/>
            <person name="Ruller R."/>
            <person name="Salamov A."/>
            <person name="Salih N.S."/>
            <person name="Samson R.A."/>
            <person name="Sandor E."/>
            <person name="Sanguinetti M."/>
            <person name="Schuetze T."/>
            <person name="Sepcic K."/>
            <person name="Shelest E."/>
            <person name="Sherlock G."/>
            <person name="Sophianopoulou V."/>
            <person name="Squina F.M."/>
            <person name="Sun H."/>
            <person name="Susca A."/>
            <person name="Todd R.B."/>
            <person name="Tsang A."/>
            <person name="Unkles S.E."/>
            <person name="van de Wiele N."/>
            <person name="van Rossen-Uffink D."/>
            <person name="Oliveira J.V."/>
            <person name="Vesth T.C."/>
            <person name="Visser J."/>
            <person name="Yu J.-H."/>
            <person name="Zhou M."/>
            <person name="Andersen M.R."/>
            <person name="Archer D.B."/>
            <person name="Baker S.E."/>
            <person name="Benoit I."/>
            <person name="Brakhage A.A."/>
            <person name="Braus G.H."/>
            <person name="Fischer R."/>
            <person name="Frisvad J.C."/>
            <person name="Goldman G.H."/>
            <person name="Houbraken J."/>
            <person name="Oakley B."/>
            <person name="Pocsi I."/>
            <person name="Scazzocchio C."/>
            <person name="Seiboth B."/>
            <person name="vanKuyk P.A."/>
            <person name="Wortman J."/>
            <person name="Dyer P.S."/>
            <person name="Grigoriev I.V."/>
        </authorList>
    </citation>
    <scope>NUCLEOTIDE SEQUENCE [LARGE SCALE GENOMIC DNA]</scope>
    <source>
        <strain evidence="3">ITEM 5010</strain>
    </source>
</reference>
<dbReference type="VEuPathDB" id="FungiDB:ASPCADRAFT_206065"/>
<feature type="region of interest" description="Disordered" evidence="1">
    <location>
        <begin position="51"/>
        <end position="83"/>
    </location>
</feature>
<evidence type="ECO:0000256" key="1">
    <source>
        <dbReference type="SAM" id="MobiDB-lite"/>
    </source>
</evidence>